<gene>
    <name evidence="1" type="ORF">BTN49_3191</name>
</gene>
<dbReference type="Proteomes" id="UP000219020">
    <property type="component" value="Unassembled WGS sequence"/>
</dbReference>
<sequence length="37" mass="4091">MQEVDNDSDSIEGNIVEWFICYIGLQTITASPSSTNL</sequence>
<protein>
    <submittedName>
        <fullName evidence="1">Uncharacterized protein</fullName>
    </submittedName>
</protein>
<evidence type="ECO:0000313" key="2">
    <source>
        <dbReference type="Proteomes" id="UP000219020"/>
    </source>
</evidence>
<accession>A0A2A5SZH6</accession>
<name>A0A2A5SZH6_9GAMM</name>
<evidence type="ECO:0000313" key="1">
    <source>
        <dbReference type="EMBL" id="PCS21301.1"/>
    </source>
</evidence>
<dbReference type="AlphaFoldDB" id="A0A2A5SZH6"/>
<reference evidence="2" key="1">
    <citation type="submission" date="2017-04" db="EMBL/GenBank/DDBJ databases">
        <title>Genome evolution of the luminous symbionts of deep sea anglerfish.</title>
        <authorList>
            <person name="Hendry T.A."/>
        </authorList>
    </citation>
    <scope>NUCLEOTIDE SEQUENCE [LARGE SCALE GENOMIC DNA]</scope>
</reference>
<comment type="caution">
    <text evidence="1">The sequence shown here is derived from an EMBL/GenBank/DDBJ whole genome shotgun (WGS) entry which is preliminary data.</text>
</comment>
<proteinExistence type="predicted"/>
<organism evidence="1 2">
    <name type="scientific">Candidatus Enterovibrio escicola</name>
    <dbReference type="NCBI Taxonomy" id="1927127"/>
    <lineage>
        <taxon>Bacteria</taxon>
        <taxon>Pseudomonadati</taxon>
        <taxon>Pseudomonadota</taxon>
        <taxon>Gammaproteobacteria</taxon>
        <taxon>Vibrionales</taxon>
        <taxon>Vibrionaceae</taxon>
        <taxon>Enterovibrio</taxon>
    </lineage>
</organism>
<dbReference type="EMBL" id="NBYY01000036">
    <property type="protein sequence ID" value="PCS21301.1"/>
    <property type="molecule type" value="Genomic_DNA"/>
</dbReference>
<keyword evidence="2" id="KW-1185">Reference proteome</keyword>